<gene>
    <name evidence="2" type="ORF">BJF92_14415</name>
</gene>
<accession>A0A1Q9ACI5</accession>
<feature type="region of interest" description="Disordered" evidence="1">
    <location>
        <begin position="175"/>
        <end position="198"/>
    </location>
</feature>
<protein>
    <submittedName>
        <fullName evidence="2">Uncharacterized protein</fullName>
    </submittedName>
</protein>
<comment type="caution">
    <text evidence="2">The sequence shown here is derived from an EMBL/GenBank/DDBJ whole genome shotgun (WGS) entry which is preliminary data.</text>
</comment>
<dbReference type="Proteomes" id="UP000186143">
    <property type="component" value="Unassembled WGS sequence"/>
</dbReference>
<evidence type="ECO:0000313" key="3">
    <source>
        <dbReference type="Proteomes" id="UP000186143"/>
    </source>
</evidence>
<dbReference type="STRING" id="1672749.BJF92_14415"/>
<evidence type="ECO:0000313" key="2">
    <source>
        <dbReference type="EMBL" id="OLP52609.1"/>
    </source>
</evidence>
<feature type="compositionally biased region" description="Polar residues" evidence="1">
    <location>
        <begin position="181"/>
        <end position="192"/>
    </location>
</feature>
<name>A0A1Q9ACI5_9HYPH</name>
<evidence type="ECO:0000256" key="1">
    <source>
        <dbReference type="SAM" id="MobiDB-lite"/>
    </source>
</evidence>
<reference evidence="2 3" key="1">
    <citation type="submission" date="2016-09" db="EMBL/GenBank/DDBJ databases">
        <title>Rhizobium sp. nov., a novel species isolated from the rice rhizosphere.</title>
        <authorList>
            <person name="Zhao J."/>
            <person name="Zhang X."/>
        </authorList>
    </citation>
    <scope>NUCLEOTIDE SEQUENCE [LARGE SCALE GENOMIC DNA]</scope>
    <source>
        <strain evidence="2 3">MH17</strain>
    </source>
</reference>
<organism evidence="2 3">
    <name type="scientific">Xaviernesmea rhizosphaerae</name>
    <dbReference type="NCBI Taxonomy" id="1672749"/>
    <lineage>
        <taxon>Bacteria</taxon>
        <taxon>Pseudomonadati</taxon>
        <taxon>Pseudomonadota</taxon>
        <taxon>Alphaproteobacteria</taxon>
        <taxon>Hyphomicrobiales</taxon>
        <taxon>Rhizobiaceae</taxon>
        <taxon>Rhizobium/Agrobacterium group</taxon>
        <taxon>Xaviernesmea</taxon>
    </lineage>
</organism>
<proteinExistence type="predicted"/>
<dbReference type="RefSeq" id="WP_245294876.1">
    <property type="nucleotide sequence ID" value="NZ_MKIO01000047.1"/>
</dbReference>
<dbReference type="AlphaFoldDB" id="A0A1Q9ACI5"/>
<dbReference type="EMBL" id="MKIO01000047">
    <property type="protein sequence ID" value="OLP52609.1"/>
    <property type="molecule type" value="Genomic_DNA"/>
</dbReference>
<sequence>MSALRSKPLGWGRGSSSHGGSFNLIIMDDQSLGNLAVIAQRATSSSSTIVALPTAGTPLLSGTASRANVLTVADDQKNVPMYLATIKRITGFSWERIGTLLGCTRQTVYNWTQGEPVKLENARDVAQLHETLAYIDRGSQAETVSVLEGEVAGRSVISMIVAREFSVARRLAGKGRGRPTATWTQMQPQKPSGRQDHWTDRIAAVDDEDVDRSAGFVPNKVIKRTKLKTR</sequence>